<feature type="compositionally biased region" description="Polar residues" evidence="1">
    <location>
        <begin position="215"/>
        <end position="225"/>
    </location>
</feature>
<dbReference type="GO" id="GO:0006388">
    <property type="term" value="P:tRNA splicing, via endonucleolytic cleavage and ligation"/>
    <property type="evidence" value="ECO:0007669"/>
    <property type="project" value="InterPro"/>
</dbReference>
<dbReference type="RefSeq" id="XP_002290369.1">
    <property type="nucleotide sequence ID" value="XM_002290333.1"/>
</dbReference>
<dbReference type="EMBL" id="CM000642">
    <property type="protein sequence ID" value="EED92121.1"/>
    <property type="molecule type" value="Genomic_DNA"/>
</dbReference>
<evidence type="ECO:0000256" key="1">
    <source>
        <dbReference type="SAM" id="MobiDB-lite"/>
    </source>
</evidence>
<gene>
    <name evidence="2" type="ORF">THAPSDRAFT_22847</name>
</gene>
<dbReference type="eggNOG" id="ENOG502RX5G">
    <property type="taxonomic scope" value="Eukaryota"/>
</dbReference>
<protein>
    <submittedName>
        <fullName evidence="2">Uncharacterized protein</fullName>
    </submittedName>
</protein>
<evidence type="ECO:0000313" key="3">
    <source>
        <dbReference type="Proteomes" id="UP000001449"/>
    </source>
</evidence>
<feature type="region of interest" description="Disordered" evidence="1">
    <location>
        <begin position="62"/>
        <end position="82"/>
    </location>
</feature>
<feature type="region of interest" description="Disordered" evidence="1">
    <location>
        <begin position="349"/>
        <end position="374"/>
    </location>
</feature>
<sequence length="534" mass="60246">MHYNDTTSNLAGNQSAILFTSALVQHLEKHPRLRFPGTYVGVRRVRPTGGLREEVLRRKHVYSKSEDNSAGGDDENGDEDDVWVPNVIDGSSSVRTAMDGENTKTNTASEIFAADTVDPKSIVYKVTNSDGTERRMTKQEKKRLRYKLKNAKHDAIKEDKRIQHEERIKEAKKGKRERKRLKKLAWKKKQQLAKQELEGTKELEGATVEPKQENKTQQPEQTTGCNIKDDQSNTEPQTETNNSPSTPIIETFDEELAAMKGERKGIPPVMLTPAATCVALDLNVFKSSVTQERTVTVFDTDLSREWALMLKQSMSPAEEYRGKEDMRPMAYMVVPEVWKRLRPDSMLTISDTANEEDRMDADGDKYEGEQTEENGSTLSASILSQHTLSLIRGPSPQFDSTAHLVFQHFHQHSNFHVACGARFGCDLLLYDGRRDERHSFAGLRVYSTGKDGRLPLPSPYDMTGFVRVMNTARKISLIATVVRDEDANTARIAIVDLCLEKVLTVETHIKKGNFEKRRSVEDTASGLSKKTKLD</sequence>
<feature type="region of interest" description="Disordered" evidence="1">
    <location>
        <begin position="165"/>
        <end position="247"/>
    </location>
</feature>
<dbReference type="InterPro" id="IPR011856">
    <property type="entry name" value="tRNA_endonuc-like_dom_sf"/>
</dbReference>
<dbReference type="PaxDb" id="35128-Thaps22847"/>
<proteinExistence type="predicted"/>
<dbReference type="GO" id="GO:0005634">
    <property type="term" value="C:nucleus"/>
    <property type="evidence" value="ECO:0007669"/>
    <property type="project" value="UniProtKB-ARBA"/>
</dbReference>
<dbReference type="InterPro" id="IPR036167">
    <property type="entry name" value="tRNA_intron_Endo_cat-like_sf"/>
</dbReference>
<accession>B8C3H3</accession>
<name>B8C3H3_THAPS</name>
<dbReference type="Proteomes" id="UP000001449">
    <property type="component" value="Chromosome 5"/>
</dbReference>
<evidence type="ECO:0000313" key="2">
    <source>
        <dbReference type="EMBL" id="EED92121.1"/>
    </source>
</evidence>
<dbReference type="SUPFAM" id="SSF53032">
    <property type="entry name" value="tRNA-intron endonuclease catalytic domain-like"/>
    <property type="match status" value="1"/>
</dbReference>
<dbReference type="OMA" id="TESDEWT"/>
<dbReference type="InParanoid" id="B8C3H3"/>
<organism evidence="2 3">
    <name type="scientific">Thalassiosira pseudonana</name>
    <name type="common">Marine diatom</name>
    <name type="synonym">Cyclotella nana</name>
    <dbReference type="NCBI Taxonomy" id="35128"/>
    <lineage>
        <taxon>Eukaryota</taxon>
        <taxon>Sar</taxon>
        <taxon>Stramenopiles</taxon>
        <taxon>Ochrophyta</taxon>
        <taxon>Bacillariophyta</taxon>
        <taxon>Coscinodiscophyceae</taxon>
        <taxon>Thalassiosirophycidae</taxon>
        <taxon>Thalassiosirales</taxon>
        <taxon>Thalassiosiraceae</taxon>
        <taxon>Thalassiosira</taxon>
    </lineage>
</organism>
<dbReference type="AlphaFoldDB" id="B8C3H3"/>
<feature type="compositionally biased region" description="Polar residues" evidence="1">
    <location>
        <begin position="233"/>
        <end position="247"/>
    </location>
</feature>
<dbReference type="HOGENOM" id="CLU_510487_0_0_1"/>
<reference evidence="2 3" key="1">
    <citation type="journal article" date="2004" name="Science">
        <title>The genome of the diatom Thalassiosira pseudonana: ecology, evolution, and metabolism.</title>
        <authorList>
            <person name="Armbrust E.V."/>
            <person name="Berges J.A."/>
            <person name="Bowler C."/>
            <person name="Green B.R."/>
            <person name="Martinez D."/>
            <person name="Putnam N.H."/>
            <person name="Zhou S."/>
            <person name="Allen A.E."/>
            <person name="Apt K.E."/>
            <person name="Bechner M."/>
            <person name="Brzezinski M.A."/>
            <person name="Chaal B.K."/>
            <person name="Chiovitti A."/>
            <person name="Davis A.K."/>
            <person name="Demarest M.S."/>
            <person name="Detter J.C."/>
            <person name="Glavina T."/>
            <person name="Goodstein D."/>
            <person name="Hadi M.Z."/>
            <person name="Hellsten U."/>
            <person name="Hildebrand M."/>
            <person name="Jenkins B.D."/>
            <person name="Jurka J."/>
            <person name="Kapitonov V.V."/>
            <person name="Kroger N."/>
            <person name="Lau W.W."/>
            <person name="Lane T.W."/>
            <person name="Larimer F.W."/>
            <person name="Lippmeier J.C."/>
            <person name="Lucas S."/>
            <person name="Medina M."/>
            <person name="Montsant A."/>
            <person name="Obornik M."/>
            <person name="Parker M.S."/>
            <person name="Palenik B."/>
            <person name="Pazour G.J."/>
            <person name="Richardson P.M."/>
            <person name="Rynearson T.A."/>
            <person name="Saito M.A."/>
            <person name="Schwartz D.C."/>
            <person name="Thamatrakoln K."/>
            <person name="Valentin K."/>
            <person name="Vardi A."/>
            <person name="Wilkerson F.P."/>
            <person name="Rokhsar D.S."/>
        </authorList>
    </citation>
    <scope>NUCLEOTIDE SEQUENCE [LARGE SCALE GENOMIC DNA]</scope>
    <source>
        <strain evidence="2 3">CCMP1335</strain>
    </source>
</reference>
<feature type="compositionally biased region" description="Acidic residues" evidence="1">
    <location>
        <begin position="72"/>
        <end position="82"/>
    </location>
</feature>
<reference evidence="2 3" key="2">
    <citation type="journal article" date="2008" name="Nature">
        <title>The Phaeodactylum genome reveals the evolutionary history of diatom genomes.</title>
        <authorList>
            <person name="Bowler C."/>
            <person name="Allen A.E."/>
            <person name="Badger J.H."/>
            <person name="Grimwood J."/>
            <person name="Jabbari K."/>
            <person name="Kuo A."/>
            <person name="Maheswari U."/>
            <person name="Martens C."/>
            <person name="Maumus F."/>
            <person name="Otillar R.P."/>
            <person name="Rayko E."/>
            <person name="Salamov A."/>
            <person name="Vandepoele K."/>
            <person name="Beszteri B."/>
            <person name="Gruber A."/>
            <person name="Heijde M."/>
            <person name="Katinka M."/>
            <person name="Mock T."/>
            <person name="Valentin K."/>
            <person name="Verret F."/>
            <person name="Berges J.A."/>
            <person name="Brownlee C."/>
            <person name="Cadoret J.P."/>
            <person name="Chiovitti A."/>
            <person name="Choi C.J."/>
            <person name="Coesel S."/>
            <person name="De Martino A."/>
            <person name="Detter J.C."/>
            <person name="Durkin C."/>
            <person name="Falciatore A."/>
            <person name="Fournet J."/>
            <person name="Haruta M."/>
            <person name="Huysman M.J."/>
            <person name="Jenkins B.D."/>
            <person name="Jiroutova K."/>
            <person name="Jorgensen R.E."/>
            <person name="Joubert Y."/>
            <person name="Kaplan A."/>
            <person name="Kroger N."/>
            <person name="Kroth P.G."/>
            <person name="La Roche J."/>
            <person name="Lindquist E."/>
            <person name="Lommer M."/>
            <person name="Martin-Jezequel V."/>
            <person name="Lopez P.J."/>
            <person name="Lucas S."/>
            <person name="Mangogna M."/>
            <person name="McGinnis K."/>
            <person name="Medlin L.K."/>
            <person name="Montsant A."/>
            <person name="Oudot-Le Secq M.P."/>
            <person name="Napoli C."/>
            <person name="Obornik M."/>
            <person name="Parker M.S."/>
            <person name="Petit J.L."/>
            <person name="Porcel B.M."/>
            <person name="Poulsen N."/>
            <person name="Robison M."/>
            <person name="Rychlewski L."/>
            <person name="Rynearson T.A."/>
            <person name="Schmutz J."/>
            <person name="Shapiro H."/>
            <person name="Siaut M."/>
            <person name="Stanley M."/>
            <person name="Sussman M.R."/>
            <person name="Taylor A.R."/>
            <person name="Vardi A."/>
            <person name="von Dassow P."/>
            <person name="Vyverman W."/>
            <person name="Willis A."/>
            <person name="Wyrwicz L.S."/>
            <person name="Rokhsar D.S."/>
            <person name="Weissenbach J."/>
            <person name="Armbrust E.V."/>
            <person name="Green B.R."/>
            <person name="Van de Peer Y."/>
            <person name="Grigoriev I.V."/>
        </authorList>
    </citation>
    <scope>NUCLEOTIDE SEQUENCE [LARGE SCALE GENOMIC DNA]</scope>
    <source>
        <strain evidence="2 3">CCMP1335</strain>
    </source>
</reference>
<feature type="compositionally biased region" description="Basic residues" evidence="1">
    <location>
        <begin position="172"/>
        <end position="191"/>
    </location>
</feature>
<dbReference type="GeneID" id="7445205"/>
<keyword evidence="3" id="KW-1185">Reference proteome</keyword>
<dbReference type="GO" id="GO:0003676">
    <property type="term" value="F:nucleic acid binding"/>
    <property type="evidence" value="ECO:0007669"/>
    <property type="project" value="InterPro"/>
</dbReference>
<dbReference type="KEGG" id="tps:THAPSDRAFT_22847"/>
<dbReference type="Gene3D" id="3.40.1350.10">
    <property type="match status" value="1"/>
</dbReference>
<feature type="compositionally biased region" description="Basic and acidic residues" evidence="1">
    <location>
        <begin position="195"/>
        <end position="214"/>
    </location>
</feature>